<dbReference type="Gramene" id="PVH47597">
    <property type="protein sequence ID" value="PVH47597"/>
    <property type="gene ID" value="PAHAL_4G098800"/>
</dbReference>
<evidence type="ECO:0000313" key="1">
    <source>
        <dbReference type="EMBL" id="PVH47597.1"/>
    </source>
</evidence>
<accession>A0A2T8JCE8</accession>
<organism evidence="1">
    <name type="scientific">Panicum hallii</name>
    <dbReference type="NCBI Taxonomy" id="206008"/>
    <lineage>
        <taxon>Eukaryota</taxon>
        <taxon>Viridiplantae</taxon>
        <taxon>Streptophyta</taxon>
        <taxon>Embryophyta</taxon>
        <taxon>Tracheophyta</taxon>
        <taxon>Spermatophyta</taxon>
        <taxon>Magnoliopsida</taxon>
        <taxon>Liliopsida</taxon>
        <taxon>Poales</taxon>
        <taxon>Poaceae</taxon>
        <taxon>PACMAD clade</taxon>
        <taxon>Panicoideae</taxon>
        <taxon>Panicodae</taxon>
        <taxon>Paniceae</taxon>
        <taxon>Panicinae</taxon>
        <taxon>Panicum</taxon>
        <taxon>Panicum sect. Panicum</taxon>
    </lineage>
</organism>
<name>A0A2T8JCE8_9POAL</name>
<gene>
    <name evidence="1" type="ORF">PAHAL_4G098800</name>
</gene>
<dbReference type="Proteomes" id="UP000243499">
    <property type="component" value="Chromosome 4"/>
</dbReference>
<sequence length="57" mass="6577">MTAARSVLLYLWVIVTLLMLSSHFLAARRTLLACRGSWLDRSDPTPGPGKYFYLFYH</sequence>
<protein>
    <submittedName>
        <fullName evidence="1">Uncharacterized protein</fullName>
    </submittedName>
</protein>
<dbReference type="EMBL" id="CM008049">
    <property type="protein sequence ID" value="PVH47597.1"/>
    <property type="molecule type" value="Genomic_DNA"/>
</dbReference>
<dbReference type="AlphaFoldDB" id="A0A2T8JCE8"/>
<reference evidence="1" key="1">
    <citation type="submission" date="2018-04" db="EMBL/GenBank/DDBJ databases">
        <title>WGS assembly of Panicum hallii.</title>
        <authorList>
            <person name="Lovell J."/>
            <person name="Jenkins J."/>
            <person name="Lowry D."/>
            <person name="Mamidi S."/>
            <person name="Sreedasyam A."/>
            <person name="Weng X."/>
            <person name="Barry K."/>
            <person name="Bonette J."/>
            <person name="Campitelli B."/>
            <person name="Daum C."/>
            <person name="Gordon S."/>
            <person name="Gould B."/>
            <person name="Lipzen A."/>
            <person name="Macqueen A."/>
            <person name="Palacio-Mejia J."/>
            <person name="Plott C."/>
            <person name="Shakirov E."/>
            <person name="Shu S."/>
            <person name="Yoshinaga Y."/>
            <person name="Zane M."/>
            <person name="Rokhsar D."/>
            <person name="Grimwood J."/>
            <person name="Schmutz J."/>
            <person name="Juenger T."/>
        </authorList>
    </citation>
    <scope>NUCLEOTIDE SEQUENCE [LARGE SCALE GENOMIC DNA]</scope>
    <source>
        <strain evidence="1">FIL2</strain>
    </source>
</reference>
<proteinExistence type="predicted"/>